<sequence>MLMPQVILEEIAQENTEEINTAQIKEKELDIPRSEKVLQLLRTQHLNAEERKAIIEICKDFSDVLHLDGEPLTCTDTVAHQIATQADSSPVNVRPYRLPEKHKEEVNRQVQEMLRNKIIRPSTSQWNAPLLVVPKKTDASGKPKLRVVVDFRKLNDLTIGDSFPLPNIT</sequence>
<protein>
    <submittedName>
        <fullName evidence="1">Uncharacterized protein</fullName>
    </submittedName>
</protein>
<dbReference type="Gene3D" id="3.10.10.10">
    <property type="entry name" value="HIV Type 1 Reverse Transcriptase, subunit A, domain 1"/>
    <property type="match status" value="1"/>
</dbReference>
<dbReference type="PANTHER" id="PTHR24559:SF444">
    <property type="entry name" value="REVERSE TRANSCRIPTASE DOMAIN-CONTAINING PROTEIN"/>
    <property type="match status" value="1"/>
</dbReference>
<dbReference type="PANTHER" id="PTHR24559">
    <property type="entry name" value="TRANSPOSON TY3-I GAG-POL POLYPROTEIN"/>
    <property type="match status" value="1"/>
</dbReference>
<dbReference type="STRING" id="67767.A0A0J7JYN5"/>
<dbReference type="PaxDb" id="67767-A0A0J7JYN5"/>
<comment type="caution">
    <text evidence="1">The sequence shown here is derived from an EMBL/GenBank/DDBJ whole genome shotgun (WGS) entry which is preliminary data.</text>
</comment>
<gene>
    <name evidence="1" type="ORF">RF55_21213</name>
</gene>
<dbReference type="InterPro" id="IPR043502">
    <property type="entry name" value="DNA/RNA_pol_sf"/>
</dbReference>
<name>A0A0J7JYN5_LASNI</name>
<keyword evidence="2" id="KW-1185">Reference proteome</keyword>
<dbReference type="Proteomes" id="UP000036403">
    <property type="component" value="Unassembled WGS sequence"/>
</dbReference>
<accession>A0A0J7JYN5</accession>
<dbReference type="EMBL" id="LBMM01021839">
    <property type="protein sequence ID" value="KMQ83001.1"/>
    <property type="molecule type" value="Genomic_DNA"/>
</dbReference>
<feature type="non-terminal residue" evidence="1">
    <location>
        <position position="169"/>
    </location>
</feature>
<dbReference type="InterPro" id="IPR053134">
    <property type="entry name" value="RNA-dir_DNA_polymerase"/>
</dbReference>
<organism evidence="1 2">
    <name type="scientific">Lasius niger</name>
    <name type="common">Black garden ant</name>
    <dbReference type="NCBI Taxonomy" id="67767"/>
    <lineage>
        <taxon>Eukaryota</taxon>
        <taxon>Metazoa</taxon>
        <taxon>Ecdysozoa</taxon>
        <taxon>Arthropoda</taxon>
        <taxon>Hexapoda</taxon>
        <taxon>Insecta</taxon>
        <taxon>Pterygota</taxon>
        <taxon>Neoptera</taxon>
        <taxon>Endopterygota</taxon>
        <taxon>Hymenoptera</taxon>
        <taxon>Apocrita</taxon>
        <taxon>Aculeata</taxon>
        <taxon>Formicoidea</taxon>
        <taxon>Formicidae</taxon>
        <taxon>Formicinae</taxon>
        <taxon>Lasius</taxon>
        <taxon>Lasius</taxon>
    </lineage>
</organism>
<dbReference type="AlphaFoldDB" id="A0A0J7JYN5"/>
<proteinExistence type="predicted"/>
<reference evidence="1 2" key="1">
    <citation type="submission" date="2015-04" db="EMBL/GenBank/DDBJ databases">
        <title>Lasius niger genome sequencing.</title>
        <authorList>
            <person name="Konorov E.A."/>
            <person name="Nikitin M.A."/>
            <person name="Kirill M.V."/>
            <person name="Chang P."/>
        </authorList>
    </citation>
    <scope>NUCLEOTIDE SEQUENCE [LARGE SCALE GENOMIC DNA]</scope>
    <source>
        <tissue evidence="1">Whole</tissue>
    </source>
</reference>
<dbReference type="OrthoDB" id="7701233at2759"/>
<dbReference type="GO" id="GO:0071897">
    <property type="term" value="P:DNA biosynthetic process"/>
    <property type="evidence" value="ECO:0007669"/>
    <property type="project" value="UniProtKB-ARBA"/>
</dbReference>
<evidence type="ECO:0000313" key="2">
    <source>
        <dbReference type="Proteomes" id="UP000036403"/>
    </source>
</evidence>
<evidence type="ECO:0000313" key="1">
    <source>
        <dbReference type="EMBL" id="KMQ83001.1"/>
    </source>
</evidence>
<dbReference type="SUPFAM" id="SSF56672">
    <property type="entry name" value="DNA/RNA polymerases"/>
    <property type="match status" value="1"/>
</dbReference>